<dbReference type="GO" id="GO:0005737">
    <property type="term" value="C:cytoplasm"/>
    <property type="evidence" value="ECO:0007669"/>
    <property type="project" value="UniProtKB-SubCell"/>
</dbReference>
<dbReference type="InterPro" id="IPR023093">
    <property type="entry name" value="ScpA-like_C"/>
</dbReference>
<comment type="function">
    <text evidence="3">Participates in chromosomal partition during cell division. May act via the formation of a condensin-like complex containing Smc and ScpB that pull DNA away from mid-cell into both cell halves.</text>
</comment>
<comment type="subunit">
    <text evidence="3">Component of a cohesin-like complex composed of ScpA, ScpB and the Smc homodimer, in which ScpA and ScpB bind to the head domain of Smc. The presence of the three proteins is required for the association of the complex with DNA.</text>
</comment>
<accession>A0A223ASA8</accession>
<protein>
    <recommendedName>
        <fullName evidence="2 3">Segregation and condensation protein A</fullName>
    </recommendedName>
</protein>
<evidence type="ECO:0000313" key="4">
    <source>
        <dbReference type="EMBL" id="ASS37842.1"/>
    </source>
</evidence>
<name>A0A223ASA8_9FIRM</name>
<keyword evidence="5" id="KW-1185">Reference proteome</keyword>
<dbReference type="PANTHER" id="PTHR33969">
    <property type="entry name" value="SEGREGATION AND CONDENSATION PROTEIN A"/>
    <property type="match status" value="1"/>
</dbReference>
<reference evidence="5" key="1">
    <citation type="submission" date="2016-05" db="EMBL/GenBank/DDBJ databases">
        <authorList>
            <person name="Holder M.E."/>
            <person name="Ajami N.J."/>
            <person name="Petrosino J.F."/>
        </authorList>
    </citation>
    <scope>NUCLEOTIDE SEQUENCE [LARGE SCALE GENOMIC DNA]</scope>
    <source>
        <strain evidence="5">ATCC 700696</strain>
    </source>
</reference>
<dbReference type="OrthoDB" id="9811016at2"/>
<keyword evidence="3" id="KW-0131">Cell cycle</keyword>
<dbReference type="GO" id="GO:0051301">
    <property type="term" value="P:cell division"/>
    <property type="evidence" value="ECO:0007669"/>
    <property type="project" value="UniProtKB-KW"/>
</dbReference>
<gene>
    <name evidence="3" type="primary">scpA</name>
    <name evidence="4" type="ORF">AXF17_04845</name>
</gene>
<evidence type="ECO:0000256" key="2">
    <source>
        <dbReference type="ARBA" id="ARBA00044777"/>
    </source>
</evidence>
<organism evidence="4 5">
    <name type="scientific">Mogibacterium pumilum</name>
    <dbReference type="NCBI Taxonomy" id="86332"/>
    <lineage>
        <taxon>Bacteria</taxon>
        <taxon>Bacillati</taxon>
        <taxon>Bacillota</taxon>
        <taxon>Clostridia</taxon>
        <taxon>Peptostreptococcales</taxon>
        <taxon>Anaerovoracaceae</taxon>
        <taxon>Mogibacterium</taxon>
    </lineage>
</organism>
<evidence type="ECO:0000256" key="1">
    <source>
        <dbReference type="ARBA" id="ARBA00022829"/>
    </source>
</evidence>
<keyword evidence="3" id="KW-0963">Cytoplasm</keyword>
<keyword evidence="3" id="KW-0132">Cell division</keyword>
<dbReference type="Proteomes" id="UP000214689">
    <property type="component" value="Chromosome"/>
</dbReference>
<comment type="subcellular location">
    <subcellularLocation>
        <location evidence="3">Cytoplasm</location>
    </subcellularLocation>
    <text evidence="3">Associated with two foci at the outer edges of the nucleoid region in young cells, and at four foci within both cell halves in older cells.</text>
</comment>
<comment type="similarity">
    <text evidence="3">Belongs to the ScpA family.</text>
</comment>
<dbReference type="GO" id="GO:0006260">
    <property type="term" value="P:DNA replication"/>
    <property type="evidence" value="ECO:0007669"/>
    <property type="project" value="UniProtKB-UniRule"/>
</dbReference>
<dbReference type="EMBL" id="CP016199">
    <property type="protein sequence ID" value="ASS37842.1"/>
    <property type="molecule type" value="Genomic_DNA"/>
</dbReference>
<proteinExistence type="inferred from homology"/>
<dbReference type="Pfam" id="PF02616">
    <property type="entry name" value="SMC_ScpA"/>
    <property type="match status" value="1"/>
</dbReference>
<sequence>MYKVRIDKFEGPFDLLVYLIQNAKMDIYDIRVAEITEQYIGYLKEMGELNVEVSSEFIVLAAVLIRLKSHMLLPRVNDAGEVVIDEDPRMELASRLAEYVKTKKIAEMLQERLEANQCIHEKPAEDMSEYLDSPDELLKADIEQFVNAFNAFLQKKKRVADVKKRYQRIKRERASIEDRISYMAAIIRDKASVGEYIDFTELVPEEADRYDITLSFMSLLEMIKMQEVDAKQEKNYGNISVIKKEVQTDVQ</sequence>
<dbReference type="Gene3D" id="6.10.250.2410">
    <property type="match status" value="1"/>
</dbReference>
<dbReference type="RefSeq" id="WP_094234071.1">
    <property type="nucleotide sequence ID" value="NZ_CP016199.1"/>
</dbReference>
<dbReference type="Gene3D" id="1.10.10.580">
    <property type="entry name" value="Structural maintenance of chromosome 1. Chain E"/>
    <property type="match status" value="1"/>
</dbReference>
<dbReference type="InterPro" id="IPR003768">
    <property type="entry name" value="ScpA"/>
</dbReference>
<keyword evidence="1 3" id="KW-0159">Chromosome partition</keyword>
<dbReference type="GO" id="GO:0007059">
    <property type="term" value="P:chromosome segregation"/>
    <property type="evidence" value="ECO:0007669"/>
    <property type="project" value="UniProtKB-UniRule"/>
</dbReference>
<evidence type="ECO:0000313" key="5">
    <source>
        <dbReference type="Proteomes" id="UP000214689"/>
    </source>
</evidence>
<evidence type="ECO:0000256" key="3">
    <source>
        <dbReference type="HAMAP-Rule" id="MF_01805"/>
    </source>
</evidence>
<dbReference type="PANTHER" id="PTHR33969:SF2">
    <property type="entry name" value="SEGREGATION AND CONDENSATION PROTEIN A"/>
    <property type="match status" value="1"/>
</dbReference>
<dbReference type="AlphaFoldDB" id="A0A223ASA8"/>
<dbReference type="HAMAP" id="MF_01805">
    <property type="entry name" value="ScpA"/>
    <property type="match status" value="1"/>
</dbReference>